<reference evidence="2" key="3">
    <citation type="submission" date="2015-06" db="UniProtKB">
        <authorList>
            <consortium name="EnsemblMetazoa"/>
        </authorList>
    </citation>
    <scope>IDENTIFICATION</scope>
</reference>
<dbReference type="Proteomes" id="UP000015101">
    <property type="component" value="Unassembled WGS sequence"/>
</dbReference>
<dbReference type="EMBL" id="AMQM01007489">
    <property type="status" value="NOT_ANNOTATED_CDS"/>
    <property type="molecule type" value="Genomic_DNA"/>
</dbReference>
<evidence type="ECO:0000313" key="2">
    <source>
        <dbReference type="EnsemblMetazoa" id="HelroP181161"/>
    </source>
</evidence>
<dbReference type="KEGG" id="hro:HELRODRAFT_181161"/>
<gene>
    <name evidence="2" type="primary">20207991</name>
    <name evidence="1" type="ORF">HELRODRAFT_181161</name>
</gene>
<evidence type="ECO:0000313" key="1">
    <source>
        <dbReference type="EMBL" id="ESN93227.1"/>
    </source>
</evidence>
<reference evidence="1 3" key="2">
    <citation type="journal article" date="2013" name="Nature">
        <title>Insights into bilaterian evolution from three spiralian genomes.</title>
        <authorList>
            <person name="Simakov O."/>
            <person name="Marletaz F."/>
            <person name="Cho S.J."/>
            <person name="Edsinger-Gonzales E."/>
            <person name="Havlak P."/>
            <person name="Hellsten U."/>
            <person name="Kuo D.H."/>
            <person name="Larsson T."/>
            <person name="Lv J."/>
            <person name="Arendt D."/>
            <person name="Savage R."/>
            <person name="Osoegawa K."/>
            <person name="de Jong P."/>
            <person name="Grimwood J."/>
            <person name="Chapman J.A."/>
            <person name="Shapiro H."/>
            <person name="Aerts A."/>
            <person name="Otillar R.P."/>
            <person name="Terry A.Y."/>
            <person name="Boore J.L."/>
            <person name="Grigoriev I.V."/>
            <person name="Lindberg D.R."/>
            <person name="Seaver E.C."/>
            <person name="Weisblat D.A."/>
            <person name="Putnam N.H."/>
            <person name="Rokhsar D.S."/>
        </authorList>
    </citation>
    <scope>NUCLEOTIDE SEQUENCE</scope>
</reference>
<dbReference type="GeneID" id="20207991"/>
<organism evidence="2 3">
    <name type="scientific">Helobdella robusta</name>
    <name type="common">Californian leech</name>
    <dbReference type="NCBI Taxonomy" id="6412"/>
    <lineage>
        <taxon>Eukaryota</taxon>
        <taxon>Metazoa</taxon>
        <taxon>Spiralia</taxon>
        <taxon>Lophotrochozoa</taxon>
        <taxon>Annelida</taxon>
        <taxon>Clitellata</taxon>
        <taxon>Hirudinea</taxon>
        <taxon>Rhynchobdellida</taxon>
        <taxon>Glossiphoniidae</taxon>
        <taxon>Helobdella</taxon>
    </lineage>
</organism>
<dbReference type="EnsemblMetazoa" id="HelroT181161">
    <property type="protein sequence ID" value="HelroP181161"/>
    <property type="gene ID" value="HelroG181161"/>
</dbReference>
<dbReference type="CTD" id="20207991"/>
<dbReference type="RefSeq" id="XP_009028680.1">
    <property type="nucleotide sequence ID" value="XM_009030432.1"/>
</dbReference>
<dbReference type="InParanoid" id="T1FGP2"/>
<sequence length="233" mass="26371">MLSWCSDIRDNIFQEYNAETLSAPSSTSCGSYKRKLCSLKIHCSLGWETFDRCYWCGQRRSVTCRWHYGYCPHHLSMALQNFLELASGSGRAAADAVHEHINSLKCESMVIGMCFDTTASNTGKLNGACTLLEKAMGRNLLWMACRYHMFEVLLADVFNVCLGPSTGQEILFFKSFFDVPVENWSDTPSFQVAAVFVRNLVCINDFAERGVALVQHFNETITKNAEQKNFCFK</sequence>
<dbReference type="HOGENOM" id="CLU_1191021_0_0_1"/>
<accession>T1FGP2</accession>
<dbReference type="EMBL" id="KB097628">
    <property type="protein sequence ID" value="ESN93227.1"/>
    <property type="molecule type" value="Genomic_DNA"/>
</dbReference>
<name>T1FGP2_HELRO</name>
<dbReference type="OrthoDB" id="6344992at2759"/>
<reference evidence="3" key="1">
    <citation type="submission" date="2012-12" db="EMBL/GenBank/DDBJ databases">
        <authorList>
            <person name="Hellsten U."/>
            <person name="Grimwood J."/>
            <person name="Chapman J.A."/>
            <person name="Shapiro H."/>
            <person name="Aerts A."/>
            <person name="Otillar R.P."/>
            <person name="Terry A.Y."/>
            <person name="Boore J.L."/>
            <person name="Simakov O."/>
            <person name="Marletaz F."/>
            <person name="Cho S.-J."/>
            <person name="Edsinger-Gonzales E."/>
            <person name="Havlak P."/>
            <person name="Kuo D.-H."/>
            <person name="Larsson T."/>
            <person name="Lv J."/>
            <person name="Arendt D."/>
            <person name="Savage R."/>
            <person name="Osoegawa K."/>
            <person name="de Jong P."/>
            <person name="Lindberg D.R."/>
            <person name="Seaver E.C."/>
            <person name="Weisblat D.A."/>
            <person name="Putnam N.H."/>
            <person name="Grigoriev I.V."/>
            <person name="Rokhsar D.S."/>
        </authorList>
    </citation>
    <scope>NUCLEOTIDE SEQUENCE</scope>
</reference>
<protein>
    <submittedName>
        <fullName evidence="1 2">Uncharacterized protein</fullName>
    </submittedName>
</protein>
<proteinExistence type="predicted"/>
<dbReference type="PANTHER" id="PTHR46113">
    <property type="entry name" value="SNAC DOMAIN-CONTAINING PROTEIN"/>
    <property type="match status" value="1"/>
</dbReference>
<dbReference type="AlphaFoldDB" id="T1FGP2"/>
<dbReference type="PANTHER" id="PTHR46113:SF1">
    <property type="entry name" value="PEPTIDASE M17 LEUCYL AMINOPEPTIDASE N-TERMINAL DOMAIN-CONTAINING PROTEIN"/>
    <property type="match status" value="1"/>
</dbReference>
<keyword evidence="3" id="KW-1185">Reference proteome</keyword>
<evidence type="ECO:0000313" key="3">
    <source>
        <dbReference type="Proteomes" id="UP000015101"/>
    </source>
</evidence>